<keyword evidence="4" id="KW-1185">Reference proteome</keyword>
<feature type="transmembrane region" description="Helical" evidence="1">
    <location>
        <begin position="403"/>
        <end position="424"/>
    </location>
</feature>
<dbReference type="AlphaFoldDB" id="A0A3R8MW66"/>
<evidence type="ECO:0000256" key="2">
    <source>
        <dbReference type="SAM" id="SignalP"/>
    </source>
</evidence>
<evidence type="ECO:0000256" key="1">
    <source>
        <dbReference type="SAM" id="Phobius"/>
    </source>
</evidence>
<gene>
    <name evidence="3" type="ORF">EHV23_10225</name>
</gene>
<dbReference type="InterPro" id="IPR051475">
    <property type="entry name" value="Diverse_Ion_Transporter"/>
</dbReference>
<sequence>MRLKHFLLLPLFLLATSAWASEGTLDGAGMPIYWGIPFAGILLSIALMPLAIPWVWHHHFGKITLAWALGFLVPFAWFHGSDAALHALVHAAVAEYIPFILLLTALYTCAGGIHISGNLHGRPILNTGMLLLGTILASFMGTTGASMLLIRPLIRANDNRQHQAHVIVFFIFLVSNIGGVLTPLGDPPLFLGFLQGVEFSWTLTHLWADMAVTVALLLSLFFLLDSWLYRKEGVLPDDPTPDTKSIGLQGWSNVLLLGVIVGLVLMSGLWKSPVHFHVYGAEVGLPDLVRDIGLLVVIVLSLRITAPSIHADNQFGWGPMQEVAKLFAGIFLTITPVIAMLKAGTDGPFAAVVHAVTGADGKPIPVMYFWATGLLSSFLDNAPTYLVFFNTAGGNAQVLMNEMAHVLMAISAGAVFMGAVTYIGNAPNLMVKAIAEDRGIRMPSFFAYLFWSLTFLLPCFVLLSLFSFR</sequence>
<organism evidence="3 4">
    <name type="scientific">Lautropia dentalis</name>
    <dbReference type="NCBI Taxonomy" id="2490857"/>
    <lineage>
        <taxon>Bacteria</taxon>
        <taxon>Pseudomonadati</taxon>
        <taxon>Pseudomonadota</taxon>
        <taxon>Betaproteobacteria</taxon>
        <taxon>Burkholderiales</taxon>
        <taxon>Burkholderiaceae</taxon>
        <taxon>Lautropia</taxon>
    </lineage>
</organism>
<evidence type="ECO:0000313" key="4">
    <source>
        <dbReference type="Proteomes" id="UP000270261"/>
    </source>
</evidence>
<keyword evidence="2" id="KW-0732">Signal</keyword>
<dbReference type="Proteomes" id="UP000270261">
    <property type="component" value="Unassembled WGS sequence"/>
</dbReference>
<feature type="transmembrane region" description="Helical" evidence="1">
    <location>
        <begin position="166"/>
        <end position="185"/>
    </location>
</feature>
<evidence type="ECO:0000313" key="3">
    <source>
        <dbReference type="EMBL" id="RRN43784.1"/>
    </source>
</evidence>
<feature type="transmembrane region" description="Helical" evidence="1">
    <location>
        <begin position="63"/>
        <end position="80"/>
    </location>
</feature>
<protein>
    <submittedName>
        <fullName evidence="3">Sodium:proton antiporter</fullName>
    </submittedName>
</protein>
<name>A0A3R8MW66_9BURK</name>
<dbReference type="PANTHER" id="PTHR43568">
    <property type="entry name" value="P PROTEIN"/>
    <property type="match status" value="1"/>
</dbReference>
<dbReference type="OrthoDB" id="9765532at2"/>
<dbReference type="Pfam" id="PF16980">
    <property type="entry name" value="CitMHS_2"/>
    <property type="match status" value="1"/>
</dbReference>
<comment type="caution">
    <text evidence="3">The sequence shown here is derived from an EMBL/GenBank/DDBJ whole genome shotgun (WGS) entry which is preliminary data.</text>
</comment>
<feature type="transmembrane region" description="Helical" evidence="1">
    <location>
        <begin position="36"/>
        <end position="56"/>
    </location>
</feature>
<reference evidence="3 4" key="1">
    <citation type="submission" date="2018-11" db="EMBL/GenBank/DDBJ databases">
        <title>Genome sequencing of Lautropia sp. KCOM 2505 (= ChDC F240).</title>
        <authorList>
            <person name="Kook J.-K."/>
            <person name="Park S.-N."/>
            <person name="Lim Y.K."/>
        </authorList>
    </citation>
    <scope>NUCLEOTIDE SEQUENCE [LARGE SCALE GENOMIC DNA]</scope>
    <source>
        <strain evidence="3 4">KCOM 2505</strain>
    </source>
</reference>
<feature type="signal peptide" evidence="2">
    <location>
        <begin position="1"/>
        <end position="20"/>
    </location>
</feature>
<keyword evidence="1" id="KW-1133">Transmembrane helix</keyword>
<dbReference type="PANTHER" id="PTHR43568:SF1">
    <property type="entry name" value="P PROTEIN"/>
    <property type="match status" value="1"/>
</dbReference>
<feature type="chain" id="PRO_5018547433" evidence="2">
    <location>
        <begin position="21"/>
        <end position="469"/>
    </location>
</feature>
<dbReference type="InterPro" id="IPR031566">
    <property type="entry name" value="CitMHS_2"/>
</dbReference>
<keyword evidence="1" id="KW-0812">Transmembrane</keyword>
<feature type="transmembrane region" description="Helical" evidence="1">
    <location>
        <begin position="323"/>
        <end position="341"/>
    </location>
</feature>
<keyword evidence="1" id="KW-0472">Membrane</keyword>
<dbReference type="RefSeq" id="WP_125095987.1">
    <property type="nucleotide sequence ID" value="NZ_RRUE01000002.1"/>
</dbReference>
<feature type="transmembrane region" description="Helical" evidence="1">
    <location>
        <begin position="129"/>
        <end position="154"/>
    </location>
</feature>
<feature type="transmembrane region" description="Helical" evidence="1">
    <location>
        <begin position="445"/>
        <end position="468"/>
    </location>
</feature>
<feature type="transmembrane region" description="Helical" evidence="1">
    <location>
        <begin position="205"/>
        <end position="224"/>
    </location>
</feature>
<proteinExistence type="predicted"/>
<accession>A0A3R8MW66</accession>
<dbReference type="EMBL" id="RRUE01000002">
    <property type="protein sequence ID" value="RRN43784.1"/>
    <property type="molecule type" value="Genomic_DNA"/>
</dbReference>
<feature type="transmembrane region" description="Helical" evidence="1">
    <location>
        <begin position="254"/>
        <end position="272"/>
    </location>
</feature>